<keyword evidence="10" id="KW-1015">Disulfide bond</keyword>
<dbReference type="Proteomes" id="UP001148838">
    <property type="component" value="Unassembled WGS sequence"/>
</dbReference>
<keyword evidence="5" id="KW-0479">Metal-binding</keyword>
<dbReference type="Pfam" id="PF02244">
    <property type="entry name" value="Propep_M14"/>
    <property type="match status" value="1"/>
</dbReference>
<evidence type="ECO:0000256" key="11">
    <source>
        <dbReference type="PROSITE-ProRule" id="PRU01379"/>
    </source>
</evidence>
<keyword evidence="12" id="KW-1133">Transmembrane helix</keyword>
<feature type="active site" description="Proton donor/acceptor" evidence="11">
    <location>
        <position position="565"/>
    </location>
</feature>
<protein>
    <recommendedName>
        <fullName evidence="13">Peptidase M14 domain-containing protein</fullName>
    </recommendedName>
</protein>
<dbReference type="SMART" id="SM00631">
    <property type="entry name" value="Zn_pept"/>
    <property type="match status" value="1"/>
</dbReference>
<keyword evidence="3" id="KW-0121">Carboxypeptidase</keyword>
<evidence type="ECO:0000313" key="15">
    <source>
        <dbReference type="Proteomes" id="UP001148838"/>
    </source>
</evidence>
<evidence type="ECO:0000313" key="14">
    <source>
        <dbReference type="EMBL" id="KAJ4433326.1"/>
    </source>
</evidence>
<proteinExistence type="inferred from homology"/>
<dbReference type="EMBL" id="JAJSOF020000027">
    <property type="protein sequence ID" value="KAJ4433326.1"/>
    <property type="molecule type" value="Genomic_DNA"/>
</dbReference>
<dbReference type="PROSITE" id="PS00133">
    <property type="entry name" value="CARBOXYPEPT_ZN_2"/>
    <property type="match status" value="1"/>
</dbReference>
<keyword evidence="8" id="KW-0862">Zinc</keyword>
<evidence type="ECO:0000256" key="7">
    <source>
        <dbReference type="ARBA" id="ARBA00022801"/>
    </source>
</evidence>
<evidence type="ECO:0000256" key="1">
    <source>
        <dbReference type="ARBA" id="ARBA00001947"/>
    </source>
</evidence>
<dbReference type="Gene3D" id="3.40.630.10">
    <property type="entry name" value="Zn peptidases"/>
    <property type="match status" value="2"/>
</dbReference>
<dbReference type="InterPro" id="IPR003146">
    <property type="entry name" value="M14A_act_pep"/>
</dbReference>
<comment type="cofactor">
    <cofactor evidence="1">
        <name>Zn(2+)</name>
        <dbReference type="ChEBI" id="CHEBI:29105"/>
    </cofactor>
</comment>
<dbReference type="Pfam" id="PF00246">
    <property type="entry name" value="Peptidase_M14"/>
    <property type="match status" value="2"/>
</dbReference>
<dbReference type="InterPro" id="IPR036990">
    <property type="entry name" value="M14A-like_propep"/>
</dbReference>
<evidence type="ECO:0000256" key="2">
    <source>
        <dbReference type="ARBA" id="ARBA00005988"/>
    </source>
</evidence>
<dbReference type="InterPro" id="IPR000834">
    <property type="entry name" value="Peptidase_M14"/>
</dbReference>
<comment type="caution">
    <text evidence="14">The sequence shown here is derived from an EMBL/GenBank/DDBJ whole genome shotgun (WGS) entry which is preliminary data.</text>
</comment>
<evidence type="ECO:0000256" key="9">
    <source>
        <dbReference type="ARBA" id="ARBA00023049"/>
    </source>
</evidence>
<evidence type="ECO:0000256" key="12">
    <source>
        <dbReference type="SAM" id="Phobius"/>
    </source>
</evidence>
<accession>A0ABQ8SI01</accession>
<dbReference type="PANTHER" id="PTHR11705:SF91">
    <property type="entry name" value="FI01817P-RELATED"/>
    <property type="match status" value="1"/>
</dbReference>
<keyword evidence="4" id="KW-0645">Protease</keyword>
<organism evidence="14 15">
    <name type="scientific">Periplaneta americana</name>
    <name type="common">American cockroach</name>
    <name type="synonym">Blatta americana</name>
    <dbReference type="NCBI Taxonomy" id="6978"/>
    <lineage>
        <taxon>Eukaryota</taxon>
        <taxon>Metazoa</taxon>
        <taxon>Ecdysozoa</taxon>
        <taxon>Arthropoda</taxon>
        <taxon>Hexapoda</taxon>
        <taxon>Insecta</taxon>
        <taxon>Pterygota</taxon>
        <taxon>Neoptera</taxon>
        <taxon>Polyneoptera</taxon>
        <taxon>Dictyoptera</taxon>
        <taxon>Blattodea</taxon>
        <taxon>Blattoidea</taxon>
        <taxon>Blattidae</taxon>
        <taxon>Blattinae</taxon>
        <taxon>Periplaneta</taxon>
    </lineage>
</organism>
<feature type="domain" description="Peptidase M14" evidence="13">
    <location>
        <begin position="178"/>
        <end position="599"/>
    </location>
</feature>
<evidence type="ECO:0000256" key="8">
    <source>
        <dbReference type="ARBA" id="ARBA00022833"/>
    </source>
</evidence>
<dbReference type="SUPFAM" id="SSF54897">
    <property type="entry name" value="Protease propeptides/inhibitors"/>
    <property type="match status" value="1"/>
</dbReference>
<sequence>MHTIASRHGTCNGGWSRRVYIWHVTEKQGQARIGMLLSVLNLYLLAVAVAAAVVEDEEIAVSYDEYQLLRVYPSTTEQLGLVTDLVNRRKYEGLVSMWSQHLIVKKTPGSGNRTELSADLLSAPQVLDDLVEQLDEGGIPYDVLIHNLEEAIRSENPPIDPENEELESRGGHRLTWRRYHRYKDIDSYLEYLAITYPDICQTEVIGKTSQGRDLKLLKVSTGGDGNKPAIWIDGGGNKIWVPVDESTDVKGRYVTNVMVGILSRDEPGEIFLLTCEELQKVNNETIAALFENAVRLLWPSGIKDYRACLKAKHQNRQDAHNERKCSFSASVVPYIDIKRRCEVQEQPNDTICVPKSLHAREWISPATVTYIMLQLVEFRDLHPELIDSIDWYIMPVANPDGYEYSHSTDRLWRKTRSGTKANKRWGKRTCYGVDANRNWDFHWGEGATSSSNACADDFRGTKAFSEPETKAMADFIMTRKDQIKIYLTLHSYSQMWLIPWGYKLEKPKDYYDMYILAEKGVEALEAVRGTDYLLGTAGELLYTSSGGSDDWAKGVAGIKYSYTIELPDTGSHGFVLPANEIEPVGQETWAAIKAISRHFTDARIP</sequence>
<evidence type="ECO:0000256" key="10">
    <source>
        <dbReference type="ARBA" id="ARBA00023157"/>
    </source>
</evidence>
<dbReference type="InterPro" id="IPR057247">
    <property type="entry name" value="CARBOXYPEPT_ZN_2"/>
</dbReference>
<dbReference type="PROSITE" id="PS52035">
    <property type="entry name" value="PEPTIDASE_M14"/>
    <property type="match status" value="1"/>
</dbReference>
<evidence type="ECO:0000259" key="13">
    <source>
        <dbReference type="PROSITE" id="PS52035"/>
    </source>
</evidence>
<dbReference type="CDD" id="cd03860">
    <property type="entry name" value="M14_CP_A-B_like"/>
    <property type="match status" value="1"/>
</dbReference>
<dbReference type="SUPFAM" id="SSF53187">
    <property type="entry name" value="Zn-dependent exopeptidases"/>
    <property type="match status" value="2"/>
</dbReference>
<dbReference type="Gene3D" id="3.30.70.340">
    <property type="entry name" value="Metallocarboxypeptidase-like"/>
    <property type="match status" value="1"/>
</dbReference>
<evidence type="ECO:0000256" key="6">
    <source>
        <dbReference type="ARBA" id="ARBA00022729"/>
    </source>
</evidence>
<dbReference type="PANTHER" id="PTHR11705">
    <property type="entry name" value="PROTEASE FAMILY M14 CARBOXYPEPTIDASE A,B"/>
    <property type="match status" value="1"/>
</dbReference>
<evidence type="ECO:0000256" key="4">
    <source>
        <dbReference type="ARBA" id="ARBA00022670"/>
    </source>
</evidence>
<dbReference type="PRINTS" id="PR00765">
    <property type="entry name" value="CRBOXYPTASEA"/>
</dbReference>
<reference evidence="14 15" key="1">
    <citation type="journal article" date="2022" name="Allergy">
        <title>Genome assembly and annotation of Periplaneta americana reveal a comprehensive cockroach allergen profile.</title>
        <authorList>
            <person name="Wang L."/>
            <person name="Xiong Q."/>
            <person name="Saelim N."/>
            <person name="Wang L."/>
            <person name="Nong W."/>
            <person name="Wan A.T."/>
            <person name="Shi M."/>
            <person name="Liu X."/>
            <person name="Cao Q."/>
            <person name="Hui J.H.L."/>
            <person name="Sookrung N."/>
            <person name="Leung T.F."/>
            <person name="Tungtrongchitr A."/>
            <person name="Tsui S.K.W."/>
        </authorList>
    </citation>
    <scope>NUCLEOTIDE SEQUENCE [LARGE SCALE GENOMIC DNA]</scope>
    <source>
        <strain evidence="14">PWHHKU_190912</strain>
    </source>
</reference>
<keyword evidence="7" id="KW-0378">Hydrolase</keyword>
<keyword evidence="9" id="KW-0482">Metalloprotease</keyword>
<name>A0ABQ8SI01_PERAM</name>
<evidence type="ECO:0000256" key="5">
    <source>
        <dbReference type="ARBA" id="ARBA00022723"/>
    </source>
</evidence>
<keyword evidence="6" id="KW-0732">Signal</keyword>
<keyword evidence="15" id="KW-1185">Reference proteome</keyword>
<keyword evidence="12" id="KW-0472">Membrane</keyword>
<feature type="transmembrane region" description="Helical" evidence="12">
    <location>
        <begin position="33"/>
        <end position="54"/>
    </location>
</feature>
<keyword evidence="12" id="KW-0812">Transmembrane</keyword>
<comment type="similarity">
    <text evidence="2 11">Belongs to the peptidase M14 family.</text>
</comment>
<evidence type="ECO:0000256" key="3">
    <source>
        <dbReference type="ARBA" id="ARBA00022645"/>
    </source>
</evidence>
<gene>
    <name evidence="14" type="ORF">ANN_15585</name>
</gene>